<dbReference type="AlphaFoldDB" id="A0A1H3STX8"/>
<dbReference type="Pfam" id="PF01381">
    <property type="entry name" value="HTH_3"/>
    <property type="match status" value="1"/>
</dbReference>
<accession>A0A1H3STX8</accession>
<dbReference type="InterPro" id="IPR010982">
    <property type="entry name" value="Lambda_DNA-bd_dom_sf"/>
</dbReference>
<protein>
    <submittedName>
        <fullName evidence="3">Zn-dependent peptidase ImmA, M78 family</fullName>
    </submittedName>
</protein>
<dbReference type="OrthoDB" id="9794834at2"/>
<name>A0A1H3STX8_9PSEU</name>
<evidence type="ECO:0000259" key="2">
    <source>
        <dbReference type="PROSITE" id="PS50943"/>
    </source>
</evidence>
<dbReference type="GO" id="GO:0003677">
    <property type="term" value="F:DNA binding"/>
    <property type="evidence" value="ECO:0007669"/>
    <property type="project" value="InterPro"/>
</dbReference>
<keyword evidence="4" id="KW-1185">Reference proteome</keyword>
<evidence type="ECO:0000313" key="4">
    <source>
        <dbReference type="Proteomes" id="UP000199515"/>
    </source>
</evidence>
<proteinExistence type="inferred from homology"/>
<dbReference type="SMART" id="SM00530">
    <property type="entry name" value="HTH_XRE"/>
    <property type="match status" value="1"/>
</dbReference>
<dbReference type="SUPFAM" id="SSF47413">
    <property type="entry name" value="lambda repressor-like DNA-binding domains"/>
    <property type="match status" value="1"/>
</dbReference>
<reference evidence="3" key="1">
    <citation type="submission" date="2016-10" db="EMBL/GenBank/DDBJ databases">
        <authorList>
            <person name="de Groot N.N."/>
        </authorList>
    </citation>
    <scope>NUCLEOTIDE SEQUENCE [LARGE SCALE GENOMIC DNA]</scope>
    <source>
        <strain evidence="3">CPCC 202699</strain>
    </source>
</reference>
<dbReference type="Proteomes" id="UP000199515">
    <property type="component" value="Unassembled WGS sequence"/>
</dbReference>
<dbReference type="Pfam" id="PF06114">
    <property type="entry name" value="Peptidase_M78"/>
    <property type="match status" value="1"/>
</dbReference>
<comment type="similarity">
    <text evidence="1">Belongs to the short-chain fatty acyl-CoA assimilation regulator (ScfR) family.</text>
</comment>
<organism evidence="3 4">
    <name type="scientific">Amycolatopsis xylanica</name>
    <dbReference type="NCBI Taxonomy" id="589385"/>
    <lineage>
        <taxon>Bacteria</taxon>
        <taxon>Bacillati</taxon>
        <taxon>Actinomycetota</taxon>
        <taxon>Actinomycetes</taxon>
        <taxon>Pseudonocardiales</taxon>
        <taxon>Pseudonocardiaceae</taxon>
        <taxon>Amycolatopsis</taxon>
    </lineage>
</organism>
<dbReference type="STRING" id="589385.SAMN05421504_115108"/>
<dbReference type="Gene3D" id="1.10.260.40">
    <property type="entry name" value="lambda repressor-like DNA-binding domains"/>
    <property type="match status" value="1"/>
</dbReference>
<feature type="domain" description="HTH cro/C1-type" evidence="2">
    <location>
        <begin position="8"/>
        <end position="62"/>
    </location>
</feature>
<dbReference type="PANTHER" id="PTHR43236">
    <property type="entry name" value="ANTITOXIN HIGA1"/>
    <property type="match status" value="1"/>
</dbReference>
<dbReference type="CDD" id="cd00093">
    <property type="entry name" value="HTH_XRE"/>
    <property type="match status" value="1"/>
</dbReference>
<dbReference type="InterPro" id="IPR052345">
    <property type="entry name" value="Rad_response_metalloprotease"/>
</dbReference>
<dbReference type="EMBL" id="FNON01000015">
    <property type="protein sequence ID" value="SDZ41147.1"/>
    <property type="molecule type" value="Genomic_DNA"/>
</dbReference>
<dbReference type="PROSITE" id="PS50943">
    <property type="entry name" value="HTH_CROC1"/>
    <property type="match status" value="1"/>
</dbReference>
<dbReference type="PANTHER" id="PTHR43236:SF1">
    <property type="entry name" value="BLL7220 PROTEIN"/>
    <property type="match status" value="1"/>
</dbReference>
<dbReference type="Gene3D" id="1.10.10.2910">
    <property type="match status" value="1"/>
</dbReference>
<evidence type="ECO:0000313" key="3">
    <source>
        <dbReference type="EMBL" id="SDZ41147.1"/>
    </source>
</evidence>
<evidence type="ECO:0000256" key="1">
    <source>
        <dbReference type="ARBA" id="ARBA00007227"/>
    </source>
</evidence>
<sequence>MTGIGDVLETLRRARGLTQADLCVQADVTQAALSRYENDQRMPDDDVLERFAKALGVSRRFLLRDHAVRGALAVDAHMRRQRTTKASAWRRLEAKLNTYRLHLSVLFEEVSMRAEQTVPTFDPIDTTPSQAALMVRAQWRLPIGPVRQVTRWLESAGCIVLEEDFGTSRIDGLSQWIGDHPVLLINSAAPVDRKRLTLAHELGHLVLHNGVATEDPEREANEFAAEFLMPAHVIKPDLLPATLGRLRDLKRVWGVSMQALFERAYTLERVSTAERTSFYKAMNARGWKTSEPDSEHLAPETPQLVAAIGEALRAKGLTDHEIADLAGFAEDCPDNPFSQATRRLQVV</sequence>
<dbReference type="InterPro" id="IPR010359">
    <property type="entry name" value="IrrE_HExxH"/>
</dbReference>
<dbReference type="InterPro" id="IPR001387">
    <property type="entry name" value="Cro/C1-type_HTH"/>
</dbReference>
<gene>
    <name evidence="3" type="ORF">SAMN05421504_115108</name>
</gene>